<proteinExistence type="predicted"/>
<evidence type="ECO:0000313" key="2">
    <source>
        <dbReference type="Proteomes" id="UP000005141"/>
    </source>
</evidence>
<organism evidence="1 2">
    <name type="scientific">Segatella oulorum F0390</name>
    <dbReference type="NCBI Taxonomy" id="702438"/>
    <lineage>
        <taxon>Bacteria</taxon>
        <taxon>Pseudomonadati</taxon>
        <taxon>Bacteroidota</taxon>
        <taxon>Bacteroidia</taxon>
        <taxon>Bacteroidales</taxon>
        <taxon>Prevotellaceae</taxon>
        <taxon>Segatella</taxon>
    </lineage>
</organism>
<reference evidence="1 2" key="1">
    <citation type="submission" date="2011-07" db="EMBL/GenBank/DDBJ databases">
        <title>The Genome Sequence of Prevotella oulorum F0390.</title>
        <authorList>
            <consortium name="The Broad Institute Genome Sequencing Platform"/>
            <consortium name="The Broad Institute Genome Sequencing Center for Infectious Disease"/>
            <person name="Earl A."/>
            <person name="Ward D."/>
            <person name="Feldgarden M."/>
            <person name="Gevers D."/>
            <person name="Izard J."/>
            <person name="Ganesan A."/>
            <person name="Baranova O.V."/>
            <person name="Blanton J.M."/>
            <person name="Tanner A.C."/>
            <person name="Dewhirst F.E."/>
            <person name="Young S.K."/>
            <person name="Zeng Q."/>
            <person name="Gargeya S."/>
            <person name="Fitzgerald M."/>
            <person name="Haas B."/>
            <person name="Abouelleil A."/>
            <person name="Alvarado L."/>
            <person name="Arachchi H.M."/>
            <person name="Berlin A."/>
            <person name="Brown A."/>
            <person name="Chapman S.B."/>
            <person name="Chen Z."/>
            <person name="Dunbar C."/>
            <person name="Freedman E."/>
            <person name="Gearin G."/>
            <person name="Gellesch M."/>
            <person name="Goldberg J."/>
            <person name="Griggs A."/>
            <person name="Gujja S."/>
            <person name="Heiman D."/>
            <person name="Howarth C."/>
            <person name="Larson L."/>
            <person name="Lui A."/>
            <person name="MacDonald P.J.P."/>
            <person name="Mehta T."/>
            <person name="Montmayeur A."/>
            <person name="Murphy C."/>
            <person name="Neiman D."/>
            <person name="Pearson M."/>
            <person name="Priest M."/>
            <person name="Roberts A."/>
            <person name="Saif S."/>
            <person name="Shea T."/>
            <person name="Shenoy N."/>
            <person name="Sisk P."/>
            <person name="Stolte C."/>
            <person name="Sykes S."/>
            <person name="Wortman J."/>
            <person name="Nusbaum C."/>
            <person name="Birren B."/>
        </authorList>
    </citation>
    <scope>NUCLEOTIDE SEQUENCE [LARGE SCALE GENOMIC DNA]</scope>
    <source>
        <strain evidence="1 2">F0390</strain>
    </source>
</reference>
<accession>G1WEI9</accession>
<gene>
    <name evidence="1" type="ORF">HMPREF9431_02240</name>
</gene>
<dbReference type="Proteomes" id="UP000005141">
    <property type="component" value="Unassembled WGS sequence"/>
</dbReference>
<evidence type="ECO:0000313" key="1">
    <source>
        <dbReference type="EMBL" id="EGV29488.1"/>
    </source>
</evidence>
<dbReference type="EMBL" id="ADGI01000062">
    <property type="protein sequence ID" value="EGV29488.1"/>
    <property type="molecule type" value="Genomic_DNA"/>
</dbReference>
<keyword evidence="2" id="KW-1185">Reference proteome</keyword>
<dbReference type="HOGENOM" id="CLU_3331482_0_0_10"/>
<name>G1WEI9_9BACT</name>
<comment type="caution">
    <text evidence="1">The sequence shown here is derived from an EMBL/GenBank/DDBJ whole genome shotgun (WGS) entry which is preliminary data.</text>
</comment>
<sequence>MNTEQLVLSKDATINSGERHKKWQVARLYNKKFTLRLP</sequence>
<dbReference type="AlphaFoldDB" id="G1WEI9"/>
<protein>
    <submittedName>
        <fullName evidence="1">Uncharacterized protein</fullName>
    </submittedName>
</protein>
<dbReference type="PATRIC" id="fig|702438.4.peg.2351"/>